<reference evidence="7" key="3">
    <citation type="submission" date="2022-01" db="EMBL/GenBank/DDBJ databases">
        <authorList>
            <person name="Rubenstein D.R."/>
        </authorList>
    </citation>
    <scope>NUCLEOTIDE SEQUENCE</scope>
    <source>
        <strain evidence="7">SS15</strain>
        <tissue evidence="7">Liver</tissue>
    </source>
</reference>
<evidence type="ECO:0000256" key="3">
    <source>
        <dbReference type="SAM" id="MobiDB-lite"/>
    </source>
</evidence>
<dbReference type="InterPro" id="IPR050300">
    <property type="entry name" value="GDXG_lipolytic_enzyme"/>
</dbReference>
<feature type="domain" description="Alpha/beta hydrolase fold-3" evidence="5">
    <location>
        <begin position="392"/>
        <end position="490"/>
    </location>
</feature>
<feature type="domain" description="Alpha/beta hydrolase fold-3" evidence="5">
    <location>
        <begin position="273"/>
        <end position="335"/>
    </location>
</feature>
<reference evidence="6" key="1">
    <citation type="submission" date="2020-10" db="EMBL/GenBank/DDBJ databases">
        <title>Feather gene expression reveals the developmental basis of iridescence in African starlings.</title>
        <authorList>
            <person name="Rubenstein D.R."/>
        </authorList>
    </citation>
    <scope>NUCLEOTIDE SEQUENCE</scope>
    <source>
        <strain evidence="6">SS15</strain>
        <tissue evidence="6">Liver</tissue>
    </source>
</reference>
<sequence length="2259" mass="254633">MVLIATDHNLFKEEIPPDADQPAKLHFYHRMYTLMEILAKNLNHLGILEEHTIIRLIMDGLPAWWDSQLSIKDLHFDGVPMRIYLPRKPSASKRRGVVFIHGGCGIFGSITPEHKYPAQSLECLTATVHFLKTAESYGVDPARVIVCGDSVGGTFTASVCQELVHRTDIPKIRAQVLIYPFLQALNFNLPSHQKNAAIAFLSRERTVHFILKYLNKDCSLKEPILAGSHVPESINLKYKKWINPDLILDMFKRGYKPPLPTLFLPQVHEEVQELFEPRVSPLLAEDAVVCGLPDTCIVTCEHDVLRDEGLLYKKRLEDNNVHVTWHHVEKGFHGALGFFGYGIFSFPSSSIIMNHVAKFLDKVGIISEVHLLRVIMETIPPLKDTRLLIKDLRYRLAPEHPFPAQFEDCLTAAIHFLRTAQEHGVDPSRVVICGDSSGGTLTAAVAQALVNRRDLPKLRAQILIYPFLQCVDFNLPSYQQNERVPILLKERTLVLGFEYVNLDLGIVKDVFKGCHVSEDQRLKYQKWVSPDHIPHEFKTRGYKPSPTYLPSEEICEVAKPVFDPVFSPLLAEDSVIAQLPETFLLTCEFDVLRDDGLLYKKRLEDHGIKVTWCHLQEGFHGTVFLALFGRLIGFHSGAKGLEKIVNFLRLMNKPTLLLFFQILSLQQGKILEKLGICNDLTILRVALDGIPPWRDSKLLIKDLTVDEVPLRIYQPKSPPTGKRRGILYFHGGAGTFGSIRAFERVCRYVAKKCNSVVVSVGYRLAPEHPYPGQYFDCLCATLYFMRNLEEYHVDPGLIIISGDSCGANFATVICQILLNARDLPKVRAQVLLYPGLQGLDFHLPSYQQNAFVPVLTRKMIVYFCFRYLNRKPTVWKDVLQNCHVPESMRHQYKKWVSADLIPDEFKIRGYIPPKPTSYKPEVHEAVKEILEATFSPLLAEDSIICQLPESYIVTCEFDVLRDDGLLYKKRLEDNGVQVTWYHCKNGFHGILAFFGYGIFSFLSANEIMDSVVNYINTVFLAGFILLVIGAINFDFSNSEIPPGVNQPAKLRIIHIILICTAVVGRILENLGICTQVSFVRYMQGRRTLGEDPKLFIKDLWFEKVPVRIYQPKAPSASQRRGVMFFHGGGWVFGSLETHEELCRFIARESESVVVSVGYRLAPEHKYPAAYEDCLNASLHFLQHLQHYGVDPARVTVCGDSAGGNLAAAVSQTLAGRSDLPRLRAQILIYPGLQALDFNLPSYHQNRGVPLLFRERAAFYMLQYLNGNAAKLEEVLEGSHIPIDIKLKYKKWVSPDNIPEEFKVRGYKPRVLLDCTTEVFEKVKRFCEPTLCPLLAEDTIIQQLPESFILTCEYDVLRDDGLLYKKRLEDNGVPVTWYHLEDGFHGIINSFNSDWLSFPAGKRGLENIGRIFEKMELCSSLAVRRFMFSGWRPGPAPGVRQEDARLGGVPVRLYRPRAPPRSAMLLICQYIAKESSSLVVSVGYRLAPEHKYPAAYKDCLNASLHFLQHLQHYGVDPARVTVCGDSAGGNLAAAVSQTLAGRSDLPRLRAQILIYPGLQALDFNLPSYQQNRGVPLLFRERAVYCSLQYVQGNTSNLEEVLEGAHIPPDMRLKYRKWVSPDNIPEEFKVRGYKPHKPCEFQPEVFEKYDVLRDDGLLYKKRLEDNGVPVTWYHLEDGFHGIVNLFDYRGLSFPSGKRGLDRVVAFIKDSEMERKFWTNKDQGLSEEIEIPWLQKQQCRARVDGGHLAGGNQPLPKRPSVQAETRGDPAGARGPCQPGRREAAPGPSVPRYRAQVTPGLLEPRLPGRRLRPLRAAPPGRPHHDPCAGFAERPHSARDGAAALPSAAGGAPQGRGRAMALLPALLLLLLPLAALAAAAVLLGLPGYDIPPGVNQPAKLRLVLTVLLGTAALGRILEKTGLCSQITFGRYVRQGRKLGLDPKLFIQDLQFNKVPVRVYQPKATSDGPRRGILFFHGGGWVFGSLDTYEKVCRYLSRESDSVVVSVQYRLAPEHKYPAAYEDCLNASLHFLQHLQHYGVDPARVTVCGDSAGGNLAAAVSQTLAGRSDLPRLRAQILIYPGLQALDFNLPSYHQNRGVPLLFRERAAFFALLYLNGDALHMQEVLEGSHIPPDMRLKYRKWVSPDNIPEEFKVRGVKPLRPTDFIAEVYETVKRFCEPNLCPLLAEDSVVHQLPESFILTCEYDVLRDDGLLYKKRLEDNGVPVTWYHLKDGFHGIISLYDYCGFSFPSGKRGLDSVVNFLKSL</sequence>
<dbReference type="PROSITE" id="PS01173">
    <property type="entry name" value="LIPASE_GDXG_HIS"/>
    <property type="match status" value="1"/>
</dbReference>
<dbReference type="Pfam" id="PF07859">
    <property type="entry name" value="Abhydrolase_3"/>
    <property type="match status" value="11"/>
</dbReference>
<feature type="domain" description="Alpha/beta hydrolase fold-3" evidence="5">
    <location>
        <begin position="1122"/>
        <end position="1268"/>
    </location>
</feature>
<protein>
    <recommendedName>
        <fullName evidence="5">Alpha/beta hydrolase fold-3 domain-containing protein</fullName>
    </recommendedName>
</protein>
<dbReference type="OrthoDB" id="408631at2759"/>
<evidence type="ECO:0000256" key="4">
    <source>
        <dbReference type="SAM" id="Phobius"/>
    </source>
</evidence>
<feature type="domain" description="Alpha/beta hydrolase fold-3" evidence="5">
    <location>
        <begin position="931"/>
        <end position="991"/>
    </location>
</feature>
<dbReference type="InterPro" id="IPR013094">
    <property type="entry name" value="AB_hydrolase_3"/>
</dbReference>
<organism evidence="6">
    <name type="scientific">Lamprotornis superbus</name>
    <dbReference type="NCBI Taxonomy" id="245042"/>
    <lineage>
        <taxon>Eukaryota</taxon>
        <taxon>Metazoa</taxon>
        <taxon>Chordata</taxon>
        <taxon>Craniata</taxon>
        <taxon>Vertebrata</taxon>
        <taxon>Euteleostomi</taxon>
        <taxon>Archelosauria</taxon>
        <taxon>Archosauria</taxon>
        <taxon>Dinosauria</taxon>
        <taxon>Saurischia</taxon>
        <taxon>Theropoda</taxon>
        <taxon>Coelurosauria</taxon>
        <taxon>Aves</taxon>
        <taxon>Neognathae</taxon>
        <taxon>Neoaves</taxon>
        <taxon>Telluraves</taxon>
        <taxon>Australaves</taxon>
        <taxon>Passeriformes</taxon>
        <taxon>Sturnidae</taxon>
        <taxon>Lamprotornis</taxon>
    </lineage>
</organism>
<keyword evidence="2" id="KW-0378">Hydrolase</keyword>
<evidence type="ECO:0000256" key="2">
    <source>
        <dbReference type="ARBA" id="ARBA00022801"/>
    </source>
</evidence>
<feature type="transmembrane region" description="Helical" evidence="4">
    <location>
        <begin position="1895"/>
        <end position="1912"/>
    </location>
</feature>
<comment type="caution">
    <text evidence="6">The sequence shown here is derived from an EMBL/GenBank/DDBJ whole genome shotgun (WGS) entry which is preliminary data.</text>
</comment>
<keyword evidence="8" id="KW-1185">Reference proteome</keyword>
<evidence type="ECO:0000313" key="6">
    <source>
        <dbReference type="EMBL" id="KAG0119117.1"/>
    </source>
</evidence>
<evidence type="ECO:0000313" key="8">
    <source>
        <dbReference type="Proteomes" id="UP000618051"/>
    </source>
</evidence>
<feature type="domain" description="Alpha/beta hydrolase fold-3" evidence="5">
    <location>
        <begin position="1967"/>
        <end position="2114"/>
    </location>
</feature>
<dbReference type="EMBL" id="JADDUC020000026">
    <property type="protein sequence ID" value="KAI1231449.1"/>
    <property type="molecule type" value="Genomic_DNA"/>
</dbReference>
<dbReference type="EMBL" id="JADDUC010000093">
    <property type="protein sequence ID" value="KAG0119117.1"/>
    <property type="molecule type" value="Genomic_DNA"/>
</dbReference>
<dbReference type="GO" id="GO:0016787">
    <property type="term" value="F:hydrolase activity"/>
    <property type="evidence" value="ECO:0007669"/>
    <property type="project" value="UniProtKB-KW"/>
</dbReference>
<proteinExistence type="inferred from homology"/>
<dbReference type="Proteomes" id="UP000618051">
    <property type="component" value="Unassembled WGS sequence"/>
</dbReference>
<name>A0A835TU22_9PASS</name>
<comment type="similarity">
    <text evidence="1">Belongs to the 'GDXG' lipolytic enzyme family.</text>
</comment>
<feature type="domain" description="Alpha/beta hydrolase fold-3" evidence="5">
    <location>
        <begin position="1466"/>
        <end position="1592"/>
    </location>
</feature>
<feature type="transmembrane region" description="Helical" evidence="4">
    <location>
        <begin position="986"/>
        <end position="1004"/>
    </location>
</feature>
<feature type="domain" description="Alpha/beta hydrolase fold-3" evidence="5">
    <location>
        <begin position="559"/>
        <end position="622"/>
    </location>
</feature>
<accession>A0A835TU22</accession>
<dbReference type="PANTHER" id="PTHR48081:SF32">
    <property type="entry name" value="ALPHA_BETA HYDROLASE FOLD-3 DOMAIN-CONTAINING PROTEIN"/>
    <property type="match status" value="1"/>
</dbReference>
<feature type="domain" description="Alpha/beta hydrolase fold-3" evidence="5">
    <location>
        <begin position="1322"/>
        <end position="1387"/>
    </location>
</feature>
<evidence type="ECO:0000256" key="1">
    <source>
        <dbReference type="ARBA" id="ARBA00010515"/>
    </source>
</evidence>
<feature type="region of interest" description="Disordered" evidence="3">
    <location>
        <begin position="1741"/>
        <end position="1790"/>
    </location>
</feature>
<reference evidence="7 8" key="2">
    <citation type="journal article" date="2021" name="J. Hered.">
        <title>Feather Gene Expression Elucidates the Developmental Basis of Plumage Iridescence in African Starlings.</title>
        <authorList>
            <person name="Rubenstein D.R."/>
            <person name="Corvelo A."/>
            <person name="MacManes M.D."/>
            <person name="Maia R."/>
            <person name="Narzisi G."/>
            <person name="Rousaki A."/>
            <person name="Vandenabeele P."/>
            <person name="Shawkey M.D."/>
            <person name="Solomon J."/>
        </authorList>
    </citation>
    <scope>NUCLEOTIDE SEQUENCE [LARGE SCALE GENOMIC DNA]</scope>
    <source>
        <strain evidence="7">SS15</strain>
    </source>
</reference>
<dbReference type="Gene3D" id="3.40.50.1820">
    <property type="entry name" value="alpha/beta hydrolase"/>
    <property type="match status" value="6"/>
</dbReference>
<keyword evidence="4" id="KW-0472">Membrane</keyword>
<dbReference type="InterPro" id="IPR029058">
    <property type="entry name" value="AB_hydrolase_fold"/>
</dbReference>
<dbReference type="PANTHER" id="PTHR48081">
    <property type="entry name" value="AB HYDROLASE SUPERFAMILY PROTEIN C4A8.06C"/>
    <property type="match status" value="1"/>
</dbReference>
<keyword evidence="4" id="KW-1133">Transmembrane helix</keyword>
<feature type="domain" description="Alpha/beta hydrolase fold-3" evidence="5">
    <location>
        <begin position="111"/>
        <end position="224"/>
    </location>
</feature>
<dbReference type="SUPFAM" id="SSF53474">
    <property type="entry name" value="alpha/beta-Hydrolases"/>
    <property type="match status" value="6"/>
</dbReference>
<gene>
    <name evidence="7" type="ORF">IHE44_0007898</name>
    <name evidence="6" type="ORF">IHE44_014805</name>
</gene>
<dbReference type="InterPro" id="IPR002168">
    <property type="entry name" value="Lipase_GDXG_HIS_AS"/>
</dbReference>
<evidence type="ECO:0000259" key="5">
    <source>
        <dbReference type="Pfam" id="PF07859"/>
    </source>
</evidence>
<evidence type="ECO:0000313" key="7">
    <source>
        <dbReference type="EMBL" id="KAI1231449.1"/>
    </source>
</evidence>
<feature type="domain" description="Alpha/beta hydrolase fold-3" evidence="5">
    <location>
        <begin position="2158"/>
        <end position="2232"/>
    </location>
</feature>
<feature type="transmembrane region" description="Helical" evidence="4">
    <location>
        <begin position="1861"/>
        <end position="1883"/>
    </location>
</feature>
<keyword evidence="4" id="KW-0812">Transmembrane</keyword>
<feature type="domain" description="Alpha/beta hydrolase fold-3" evidence="5">
    <location>
        <begin position="726"/>
        <end position="870"/>
    </location>
</feature>
<feature type="transmembrane region" description="Helical" evidence="4">
    <location>
        <begin position="1011"/>
        <end position="1032"/>
    </location>
</feature>